<sequence length="54" mass="6244">MSTRDCGLRVTAPYAIKYKAIIEQFGRYPHRNAILDRVSTPEEQEFLKQPNSGF</sequence>
<evidence type="ECO:0000313" key="2">
    <source>
        <dbReference type="Proteomes" id="UP000825679"/>
    </source>
</evidence>
<evidence type="ECO:0000313" key="1">
    <source>
        <dbReference type="EMBL" id="QZA79520.1"/>
    </source>
</evidence>
<name>A0ABX8ZCL3_9NEIS</name>
<dbReference type="SUPFAM" id="SSF48452">
    <property type="entry name" value="TPR-like"/>
    <property type="match status" value="1"/>
</dbReference>
<gene>
    <name evidence="1" type="ORF">K4H28_11460</name>
</gene>
<dbReference type="Proteomes" id="UP000825679">
    <property type="component" value="Chromosome"/>
</dbReference>
<organism evidence="1 2">
    <name type="scientific">Deefgea tanakiae</name>
    <dbReference type="NCBI Taxonomy" id="2865840"/>
    <lineage>
        <taxon>Bacteria</taxon>
        <taxon>Pseudomonadati</taxon>
        <taxon>Pseudomonadota</taxon>
        <taxon>Betaproteobacteria</taxon>
        <taxon>Neisseriales</taxon>
        <taxon>Chitinibacteraceae</taxon>
        <taxon>Deefgea</taxon>
    </lineage>
</organism>
<proteinExistence type="predicted"/>
<reference evidence="1 2" key="1">
    <citation type="submission" date="2021-08" db="EMBL/GenBank/DDBJ databases">
        <title>complete genome sequencing of Deefgea sp. D25.</title>
        <authorList>
            <person name="Bae J.-W."/>
            <person name="Gim D.-H."/>
        </authorList>
    </citation>
    <scope>NUCLEOTIDE SEQUENCE [LARGE SCALE GENOMIC DNA]</scope>
    <source>
        <strain evidence="1 2">D25</strain>
    </source>
</reference>
<dbReference type="Gene3D" id="1.25.40.10">
    <property type="entry name" value="Tetratricopeptide repeat domain"/>
    <property type="match status" value="1"/>
</dbReference>
<dbReference type="InterPro" id="IPR011990">
    <property type="entry name" value="TPR-like_helical_dom_sf"/>
</dbReference>
<protein>
    <submittedName>
        <fullName evidence="1">DUF924 domain-containing protein</fullName>
    </submittedName>
</protein>
<dbReference type="EMBL" id="CP081150">
    <property type="protein sequence ID" value="QZA79520.1"/>
    <property type="molecule type" value="Genomic_DNA"/>
</dbReference>
<keyword evidence="2" id="KW-1185">Reference proteome</keyword>
<dbReference type="Pfam" id="PF06041">
    <property type="entry name" value="DUF924"/>
    <property type="match status" value="1"/>
</dbReference>
<accession>A0ABX8ZCL3</accession>
<dbReference type="InterPro" id="IPR010323">
    <property type="entry name" value="DUF924"/>
</dbReference>